<comment type="caution">
    <text evidence="1">The sequence shown here is derived from an EMBL/GenBank/DDBJ whole genome shotgun (WGS) entry which is preliminary data.</text>
</comment>
<gene>
    <name evidence="1" type="ORF">CDO81_25035</name>
</gene>
<name>A0A254N4J4_9BURK</name>
<organism evidence="1 2">
    <name type="scientific">Roseateles puraquae</name>
    <dbReference type="NCBI Taxonomy" id="431059"/>
    <lineage>
        <taxon>Bacteria</taxon>
        <taxon>Pseudomonadati</taxon>
        <taxon>Pseudomonadota</taxon>
        <taxon>Betaproteobacteria</taxon>
        <taxon>Burkholderiales</taxon>
        <taxon>Sphaerotilaceae</taxon>
        <taxon>Roseateles</taxon>
    </lineage>
</organism>
<accession>A0A254N4J4</accession>
<dbReference type="InterPro" id="IPR014710">
    <property type="entry name" value="RmlC-like_jellyroll"/>
</dbReference>
<protein>
    <recommendedName>
        <fullName evidence="3">Cysteine dioxygenase</fullName>
    </recommendedName>
</protein>
<evidence type="ECO:0000313" key="2">
    <source>
        <dbReference type="Proteomes" id="UP000197446"/>
    </source>
</evidence>
<dbReference type="Gene3D" id="2.60.120.10">
    <property type="entry name" value="Jelly Rolls"/>
    <property type="match status" value="1"/>
</dbReference>
<reference evidence="1 2" key="1">
    <citation type="journal article" date="2007" name="Int. J. Syst. Evol. Microbiol.">
        <title>Description of Pelomonas aquatica sp. nov. and Pelomonas puraquae sp. nov., isolated from industrial and haemodialysis water.</title>
        <authorList>
            <person name="Gomila M."/>
            <person name="Bowien B."/>
            <person name="Falsen E."/>
            <person name="Moore E.R."/>
            <person name="Lalucat J."/>
        </authorList>
    </citation>
    <scope>NUCLEOTIDE SEQUENCE [LARGE SCALE GENOMIC DNA]</scope>
    <source>
        <strain evidence="1 2">CCUG 52769</strain>
    </source>
</reference>
<dbReference type="SUPFAM" id="SSF51182">
    <property type="entry name" value="RmlC-like cupins"/>
    <property type="match status" value="1"/>
</dbReference>
<evidence type="ECO:0008006" key="3">
    <source>
        <dbReference type="Google" id="ProtNLM"/>
    </source>
</evidence>
<dbReference type="AlphaFoldDB" id="A0A254N4J4"/>
<keyword evidence="2" id="KW-1185">Reference proteome</keyword>
<dbReference type="Proteomes" id="UP000197446">
    <property type="component" value="Unassembled WGS sequence"/>
</dbReference>
<proteinExistence type="predicted"/>
<sequence>MATISAAWGPLNSSLAQLAHRQIEALAKASPEEPWLASLHHDRPANRELYRDPRHGFVLLAHFEPPALYRPPHDHGRSWVVYAVQQGEIEMGTYDRVPGADGTEHLAHRQATLLRQGCASVYLPGDVHDTLCVAGPALLFRFTERDLKHEDLTEHRVTRFKEHNGVWSAP</sequence>
<evidence type="ECO:0000313" key="1">
    <source>
        <dbReference type="EMBL" id="OWR00565.1"/>
    </source>
</evidence>
<dbReference type="EMBL" id="NISI01000017">
    <property type="protein sequence ID" value="OWR00565.1"/>
    <property type="molecule type" value="Genomic_DNA"/>
</dbReference>
<dbReference type="InterPro" id="IPR011051">
    <property type="entry name" value="RmlC_Cupin_sf"/>
</dbReference>